<evidence type="ECO:0000313" key="2">
    <source>
        <dbReference type="Proteomes" id="UP001595765"/>
    </source>
</evidence>
<reference evidence="2" key="1">
    <citation type="journal article" date="2019" name="Int. J. Syst. Evol. Microbiol.">
        <title>The Global Catalogue of Microorganisms (GCM) 10K type strain sequencing project: providing services to taxonomists for standard genome sequencing and annotation.</title>
        <authorList>
            <consortium name="The Broad Institute Genomics Platform"/>
            <consortium name="The Broad Institute Genome Sequencing Center for Infectious Disease"/>
            <person name="Wu L."/>
            <person name="Ma J."/>
        </authorList>
    </citation>
    <scope>NUCLEOTIDE SEQUENCE [LARGE SCALE GENOMIC DNA]</scope>
    <source>
        <strain evidence="2">CGMCC 4.7237</strain>
    </source>
</reference>
<organism evidence="1 2">
    <name type="scientific">Streptomyces polygonati</name>
    <dbReference type="NCBI Taxonomy" id="1617087"/>
    <lineage>
        <taxon>Bacteria</taxon>
        <taxon>Bacillati</taxon>
        <taxon>Actinomycetota</taxon>
        <taxon>Actinomycetes</taxon>
        <taxon>Kitasatosporales</taxon>
        <taxon>Streptomycetaceae</taxon>
        <taxon>Streptomyces</taxon>
    </lineage>
</organism>
<protein>
    <submittedName>
        <fullName evidence="1">Uncharacterized protein</fullName>
    </submittedName>
</protein>
<sequence length="75" mass="8128">MKITVVRQHQQETAPLADSHLWLEHQKESQCGCDECAPSNDLSYCLFCSGNCAAGRQAPTAAADGLLDELRPPLS</sequence>
<proteinExistence type="predicted"/>
<accession>A0ABV8HW25</accession>
<dbReference type="Proteomes" id="UP001595765">
    <property type="component" value="Unassembled WGS sequence"/>
</dbReference>
<name>A0ABV8HW25_9ACTN</name>
<gene>
    <name evidence="1" type="ORF">ACFO3J_23520</name>
</gene>
<dbReference type="RefSeq" id="WP_386432514.1">
    <property type="nucleotide sequence ID" value="NZ_JBHSBB010000014.1"/>
</dbReference>
<keyword evidence="2" id="KW-1185">Reference proteome</keyword>
<dbReference type="EMBL" id="JBHSBB010000014">
    <property type="protein sequence ID" value="MFC4034424.1"/>
    <property type="molecule type" value="Genomic_DNA"/>
</dbReference>
<evidence type="ECO:0000313" key="1">
    <source>
        <dbReference type="EMBL" id="MFC4034424.1"/>
    </source>
</evidence>
<comment type="caution">
    <text evidence="1">The sequence shown here is derived from an EMBL/GenBank/DDBJ whole genome shotgun (WGS) entry which is preliminary data.</text>
</comment>